<accession>A0A6G1I0A6</accession>
<feature type="region of interest" description="Disordered" evidence="1">
    <location>
        <begin position="1"/>
        <end position="61"/>
    </location>
</feature>
<protein>
    <submittedName>
        <fullName evidence="2">Uncharacterized protein</fullName>
    </submittedName>
</protein>
<feature type="compositionally biased region" description="Basic and acidic residues" evidence="1">
    <location>
        <begin position="86"/>
        <end position="96"/>
    </location>
</feature>
<sequence>MKPPEAVTSIRPQLVGNEPLSAKNSIGYNAPPPNSALSAYRNPPRDKGTPEGGATSLNKPVATVSRALRLRISTHLASSTPAFRNPRKDPPARPDDTDVSQMAWQRASVLDVVRRRGYLTGNGRANKTISLSVPLALHCPHLGESTCATTASSRRFAAGVLRDCRTTVEPAVR</sequence>
<feature type="region of interest" description="Disordered" evidence="1">
    <location>
        <begin position="75"/>
        <end position="100"/>
    </location>
</feature>
<evidence type="ECO:0000256" key="1">
    <source>
        <dbReference type="SAM" id="MobiDB-lite"/>
    </source>
</evidence>
<evidence type="ECO:0000313" key="2">
    <source>
        <dbReference type="EMBL" id="KAF2401624.1"/>
    </source>
</evidence>
<gene>
    <name evidence="2" type="ORF">EJ06DRAFT_528794</name>
</gene>
<proteinExistence type="predicted"/>
<dbReference type="AlphaFoldDB" id="A0A6G1I0A6"/>
<name>A0A6G1I0A6_9PEZI</name>
<organism evidence="2 3">
    <name type="scientific">Trichodelitschia bisporula</name>
    <dbReference type="NCBI Taxonomy" id="703511"/>
    <lineage>
        <taxon>Eukaryota</taxon>
        <taxon>Fungi</taxon>
        <taxon>Dikarya</taxon>
        <taxon>Ascomycota</taxon>
        <taxon>Pezizomycotina</taxon>
        <taxon>Dothideomycetes</taxon>
        <taxon>Dothideomycetes incertae sedis</taxon>
        <taxon>Phaeotrichales</taxon>
        <taxon>Phaeotrichaceae</taxon>
        <taxon>Trichodelitschia</taxon>
    </lineage>
</organism>
<dbReference type="Proteomes" id="UP000799640">
    <property type="component" value="Unassembled WGS sequence"/>
</dbReference>
<evidence type="ECO:0000313" key="3">
    <source>
        <dbReference type="Proteomes" id="UP000799640"/>
    </source>
</evidence>
<dbReference type="EMBL" id="ML996692">
    <property type="protein sequence ID" value="KAF2401624.1"/>
    <property type="molecule type" value="Genomic_DNA"/>
</dbReference>
<reference evidence="2" key="1">
    <citation type="journal article" date="2020" name="Stud. Mycol.">
        <title>101 Dothideomycetes genomes: a test case for predicting lifestyles and emergence of pathogens.</title>
        <authorList>
            <person name="Haridas S."/>
            <person name="Albert R."/>
            <person name="Binder M."/>
            <person name="Bloem J."/>
            <person name="Labutti K."/>
            <person name="Salamov A."/>
            <person name="Andreopoulos B."/>
            <person name="Baker S."/>
            <person name="Barry K."/>
            <person name="Bills G."/>
            <person name="Bluhm B."/>
            <person name="Cannon C."/>
            <person name="Castanera R."/>
            <person name="Culley D."/>
            <person name="Daum C."/>
            <person name="Ezra D."/>
            <person name="Gonzalez J."/>
            <person name="Henrissat B."/>
            <person name="Kuo A."/>
            <person name="Liang C."/>
            <person name="Lipzen A."/>
            <person name="Lutzoni F."/>
            <person name="Magnuson J."/>
            <person name="Mondo S."/>
            <person name="Nolan M."/>
            <person name="Ohm R."/>
            <person name="Pangilinan J."/>
            <person name="Park H.-J."/>
            <person name="Ramirez L."/>
            <person name="Alfaro M."/>
            <person name="Sun H."/>
            <person name="Tritt A."/>
            <person name="Yoshinaga Y."/>
            <person name="Zwiers L.-H."/>
            <person name="Turgeon B."/>
            <person name="Goodwin S."/>
            <person name="Spatafora J."/>
            <person name="Crous P."/>
            <person name="Grigoriev I."/>
        </authorList>
    </citation>
    <scope>NUCLEOTIDE SEQUENCE</scope>
    <source>
        <strain evidence="2">CBS 262.69</strain>
    </source>
</reference>
<keyword evidence="3" id="KW-1185">Reference proteome</keyword>